<evidence type="ECO:0000256" key="3">
    <source>
        <dbReference type="ARBA" id="ARBA00022723"/>
    </source>
</evidence>
<dbReference type="InterPro" id="IPR036396">
    <property type="entry name" value="Cyt_P450_sf"/>
</dbReference>
<comment type="cofactor">
    <cofactor evidence="1 7">
        <name>heme</name>
        <dbReference type="ChEBI" id="CHEBI:30413"/>
    </cofactor>
</comment>
<keyword evidence="4 8" id="KW-0560">Oxidoreductase</keyword>
<reference evidence="10" key="1">
    <citation type="submission" date="2022-10" db="EMBL/GenBank/DDBJ databases">
        <title>Genome assembly of Pristionchus species.</title>
        <authorList>
            <person name="Yoshida K."/>
            <person name="Sommer R.J."/>
        </authorList>
    </citation>
    <scope>NUCLEOTIDE SEQUENCE [LARGE SCALE GENOMIC DNA]</scope>
    <source>
        <strain evidence="10">RS5460</strain>
    </source>
</reference>
<protein>
    <recommendedName>
        <fullName evidence="11">Cytochrome P450</fullName>
    </recommendedName>
</protein>
<dbReference type="Pfam" id="PF00067">
    <property type="entry name" value="p450"/>
    <property type="match status" value="1"/>
</dbReference>
<accession>A0AAN5DFM8</accession>
<name>A0AAN5DFM8_9BILA</name>
<organism evidence="9 10">
    <name type="scientific">Pristionchus mayeri</name>
    <dbReference type="NCBI Taxonomy" id="1317129"/>
    <lineage>
        <taxon>Eukaryota</taxon>
        <taxon>Metazoa</taxon>
        <taxon>Ecdysozoa</taxon>
        <taxon>Nematoda</taxon>
        <taxon>Chromadorea</taxon>
        <taxon>Rhabditida</taxon>
        <taxon>Rhabditina</taxon>
        <taxon>Diplogasteromorpha</taxon>
        <taxon>Diplogasteroidea</taxon>
        <taxon>Neodiplogasteridae</taxon>
        <taxon>Pristionchus</taxon>
    </lineage>
</organism>
<evidence type="ECO:0000256" key="6">
    <source>
        <dbReference type="ARBA" id="ARBA00023033"/>
    </source>
</evidence>
<dbReference type="SUPFAM" id="SSF48264">
    <property type="entry name" value="Cytochrome P450"/>
    <property type="match status" value="1"/>
</dbReference>
<dbReference type="GO" id="GO:0016705">
    <property type="term" value="F:oxidoreductase activity, acting on paired donors, with incorporation or reduction of molecular oxygen"/>
    <property type="evidence" value="ECO:0007669"/>
    <property type="project" value="InterPro"/>
</dbReference>
<dbReference type="FunFam" id="1.10.630.10:FF:000036">
    <property type="entry name" value="CYtochrome P450 family"/>
    <property type="match status" value="1"/>
</dbReference>
<keyword evidence="7 8" id="KW-0349">Heme</keyword>
<proteinExistence type="inferred from homology"/>
<evidence type="ECO:0008006" key="11">
    <source>
        <dbReference type="Google" id="ProtNLM"/>
    </source>
</evidence>
<dbReference type="InterPro" id="IPR017972">
    <property type="entry name" value="Cyt_P450_CS"/>
</dbReference>
<dbReference type="CDD" id="cd20617">
    <property type="entry name" value="CYP1_2-like"/>
    <property type="match status" value="1"/>
</dbReference>
<feature type="non-terminal residue" evidence="9">
    <location>
        <position position="484"/>
    </location>
</feature>
<evidence type="ECO:0000256" key="7">
    <source>
        <dbReference type="PIRSR" id="PIRSR602401-1"/>
    </source>
</evidence>
<keyword evidence="10" id="KW-1185">Reference proteome</keyword>
<dbReference type="InterPro" id="IPR001128">
    <property type="entry name" value="Cyt_P450"/>
</dbReference>
<keyword evidence="6 8" id="KW-0503">Monooxygenase</keyword>
<dbReference type="AlphaFoldDB" id="A0AAN5DFM8"/>
<comment type="caution">
    <text evidence="9">The sequence shown here is derived from an EMBL/GenBank/DDBJ whole genome shotgun (WGS) entry which is preliminary data.</text>
</comment>
<evidence type="ECO:0000313" key="10">
    <source>
        <dbReference type="Proteomes" id="UP001328107"/>
    </source>
</evidence>
<dbReference type="PANTHER" id="PTHR24284">
    <property type="entry name" value="CYTOCHROME P450 FAMILY"/>
    <property type="match status" value="1"/>
</dbReference>
<dbReference type="PANTHER" id="PTHR24284:SF1">
    <property type="entry name" value="CYTOCHROME P450 FAMILY"/>
    <property type="match status" value="1"/>
</dbReference>
<dbReference type="InterPro" id="IPR002401">
    <property type="entry name" value="Cyt_P450_E_grp-I"/>
</dbReference>
<dbReference type="GO" id="GO:0004497">
    <property type="term" value="F:monooxygenase activity"/>
    <property type="evidence" value="ECO:0007669"/>
    <property type="project" value="UniProtKB-KW"/>
</dbReference>
<dbReference type="Gene3D" id="1.10.630.10">
    <property type="entry name" value="Cytochrome P450"/>
    <property type="match status" value="1"/>
</dbReference>
<dbReference type="GO" id="GO:0020037">
    <property type="term" value="F:heme binding"/>
    <property type="evidence" value="ECO:0007669"/>
    <property type="project" value="InterPro"/>
</dbReference>
<dbReference type="PROSITE" id="PS00086">
    <property type="entry name" value="CYTOCHROME_P450"/>
    <property type="match status" value="1"/>
</dbReference>
<keyword evidence="5 7" id="KW-0408">Iron</keyword>
<evidence type="ECO:0000313" key="9">
    <source>
        <dbReference type="EMBL" id="GMR61865.1"/>
    </source>
</evidence>
<evidence type="ECO:0000256" key="5">
    <source>
        <dbReference type="ARBA" id="ARBA00023004"/>
    </source>
</evidence>
<dbReference type="PRINTS" id="PR00463">
    <property type="entry name" value="EP450I"/>
</dbReference>
<dbReference type="EMBL" id="BTRK01000006">
    <property type="protein sequence ID" value="GMR61865.1"/>
    <property type="molecule type" value="Genomic_DNA"/>
</dbReference>
<sequence>AIVLLLVAVYVYKFYENVQRYPKGPTPLPFIGNLLKFRPDRLHLFLGQAQKEFGDVFTIWTPGPMVVLASYDSIKKALINKGEDFNGRLGRYPDNQFMTMENGGVIFSEGENWKTQRRTSVHILRDFGMGKNVMEEQVKSSLREFMRHLDNIDDKSRVEFRWPIQILVANVVNQVLFGYHYKYDDCKRLMDYSDALTHQMEIQRQNPLVFLAMQFPLISKLPLLGWLAEGKYRAEMGRLHTHVREDVARCEKTFDENEEPGCFVHAYMQKMRTSDGSLSRLQLLNVCNDFFLAGMETTSTTLRWTMLHLAKRQDVQNRIREEIHSVISRDGEISMGDRPRMPYTSAAVNEAQRTANILPLNVTHKTTVHTEVDGHSIPANTLVQASIFNVLKNSEVFEHSDEFRPDRFLLADGKTPNKVTLDPLVPFSMGKRQCAGEGLARMELFLALVMIVQKYRILPPKDAPLDLTPVDGIIRMPRTYYLQL</sequence>
<dbReference type="PRINTS" id="PR00385">
    <property type="entry name" value="P450"/>
</dbReference>
<feature type="non-terminal residue" evidence="9">
    <location>
        <position position="1"/>
    </location>
</feature>
<feature type="binding site" description="axial binding residue" evidence="7">
    <location>
        <position position="434"/>
    </location>
    <ligand>
        <name>heme</name>
        <dbReference type="ChEBI" id="CHEBI:30413"/>
    </ligand>
    <ligandPart>
        <name>Fe</name>
        <dbReference type="ChEBI" id="CHEBI:18248"/>
    </ligandPart>
</feature>
<dbReference type="GO" id="GO:0005506">
    <property type="term" value="F:iron ion binding"/>
    <property type="evidence" value="ECO:0007669"/>
    <property type="project" value="InterPro"/>
</dbReference>
<evidence type="ECO:0000256" key="2">
    <source>
        <dbReference type="ARBA" id="ARBA00010617"/>
    </source>
</evidence>
<evidence type="ECO:0000256" key="1">
    <source>
        <dbReference type="ARBA" id="ARBA00001971"/>
    </source>
</evidence>
<evidence type="ECO:0000256" key="8">
    <source>
        <dbReference type="RuleBase" id="RU000461"/>
    </source>
</evidence>
<keyword evidence="3 7" id="KW-0479">Metal-binding</keyword>
<evidence type="ECO:0000256" key="4">
    <source>
        <dbReference type="ARBA" id="ARBA00023002"/>
    </source>
</evidence>
<dbReference type="Proteomes" id="UP001328107">
    <property type="component" value="Unassembled WGS sequence"/>
</dbReference>
<comment type="similarity">
    <text evidence="2 8">Belongs to the cytochrome P450 family.</text>
</comment>
<gene>
    <name evidence="9" type="ORF">PMAYCL1PPCAC_32060</name>
</gene>